<dbReference type="STRING" id="1280954.HPO_14012"/>
<evidence type="ECO:0000259" key="4">
    <source>
        <dbReference type="PROSITE" id="PS50956"/>
    </source>
</evidence>
<dbReference type="SMART" id="SM00344">
    <property type="entry name" value="HTH_ASNC"/>
    <property type="match status" value="1"/>
</dbReference>
<dbReference type="Pfam" id="PF01037">
    <property type="entry name" value="AsnC_trans_reg"/>
    <property type="match status" value="1"/>
</dbReference>
<keyword evidence="3" id="KW-0804">Transcription</keyword>
<dbReference type="Gene3D" id="1.10.10.10">
    <property type="entry name" value="Winged helix-like DNA-binding domain superfamily/Winged helix DNA-binding domain"/>
    <property type="match status" value="1"/>
</dbReference>
<evidence type="ECO:0000313" key="6">
    <source>
        <dbReference type="Proteomes" id="UP000027100"/>
    </source>
</evidence>
<dbReference type="PANTHER" id="PTHR30154:SF34">
    <property type="entry name" value="TRANSCRIPTIONAL REGULATOR AZLB"/>
    <property type="match status" value="1"/>
</dbReference>
<evidence type="ECO:0000256" key="3">
    <source>
        <dbReference type="ARBA" id="ARBA00023163"/>
    </source>
</evidence>
<keyword evidence="2" id="KW-0238">DNA-binding</keyword>
<dbReference type="Proteomes" id="UP000027100">
    <property type="component" value="Unassembled WGS sequence"/>
</dbReference>
<name>A0A062VBJ6_9PROT</name>
<dbReference type="GO" id="GO:0005829">
    <property type="term" value="C:cytosol"/>
    <property type="evidence" value="ECO:0007669"/>
    <property type="project" value="TreeGrafter"/>
</dbReference>
<gene>
    <name evidence="5" type="ORF">HPO_14012</name>
</gene>
<dbReference type="InterPro" id="IPR019888">
    <property type="entry name" value="Tscrpt_reg_AsnC-like"/>
</dbReference>
<reference evidence="5 6" key="1">
    <citation type="journal article" date="2014" name="Antonie Van Leeuwenhoek">
        <title>Hyphomonas beringensis sp. nov. and Hyphomonas chukchiensis sp. nov., isolated from surface seawater of the Bering Sea and Chukchi Sea.</title>
        <authorList>
            <person name="Li C."/>
            <person name="Lai Q."/>
            <person name="Li G."/>
            <person name="Dong C."/>
            <person name="Wang J."/>
            <person name="Liao Y."/>
            <person name="Shao Z."/>
        </authorList>
    </citation>
    <scope>NUCLEOTIDE SEQUENCE [LARGE SCALE GENOMIC DNA]</scope>
    <source>
        <strain evidence="5 6">PS728</strain>
    </source>
</reference>
<evidence type="ECO:0000256" key="2">
    <source>
        <dbReference type="ARBA" id="ARBA00023125"/>
    </source>
</evidence>
<dbReference type="OrthoDB" id="7853257at2"/>
<dbReference type="PROSITE" id="PS50956">
    <property type="entry name" value="HTH_ASNC_2"/>
    <property type="match status" value="1"/>
</dbReference>
<organism evidence="5 6">
    <name type="scientific">Hyphomonas polymorpha PS728</name>
    <dbReference type="NCBI Taxonomy" id="1280954"/>
    <lineage>
        <taxon>Bacteria</taxon>
        <taxon>Pseudomonadati</taxon>
        <taxon>Pseudomonadota</taxon>
        <taxon>Alphaproteobacteria</taxon>
        <taxon>Hyphomonadales</taxon>
        <taxon>Hyphomonadaceae</taxon>
        <taxon>Hyphomonas</taxon>
    </lineage>
</organism>
<dbReference type="InterPro" id="IPR036388">
    <property type="entry name" value="WH-like_DNA-bd_sf"/>
</dbReference>
<dbReference type="AlphaFoldDB" id="A0A062VBJ6"/>
<dbReference type="eggNOG" id="COG1522">
    <property type="taxonomic scope" value="Bacteria"/>
</dbReference>
<feature type="domain" description="HTH asnC-type" evidence="4">
    <location>
        <begin position="3"/>
        <end position="63"/>
    </location>
</feature>
<proteinExistence type="predicted"/>
<dbReference type="PATRIC" id="fig|1280954.3.peg.2838"/>
<dbReference type="InterPro" id="IPR036390">
    <property type="entry name" value="WH_DNA-bd_sf"/>
</dbReference>
<dbReference type="SUPFAM" id="SSF54909">
    <property type="entry name" value="Dimeric alpha+beta barrel"/>
    <property type="match status" value="1"/>
</dbReference>
<accession>A0A062VBJ6</accession>
<keyword evidence="6" id="KW-1185">Reference proteome</keyword>
<dbReference type="SUPFAM" id="SSF46785">
    <property type="entry name" value="Winged helix' DNA-binding domain"/>
    <property type="match status" value="1"/>
</dbReference>
<dbReference type="Pfam" id="PF13404">
    <property type="entry name" value="HTH_AsnC-type"/>
    <property type="match status" value="1"/>
</dbReference>
<dbReference type="GO" id="GO:0043565">
    <property type="term" value="F:sequence-specific DNA binding"/>
    <property type="evidence" value="ECO:0007669"/>
    <property type="project" value="InterPro"/>
</dbReference>
<dbReference type="PRINTS" id="PR00033">
    <property type="entry name" value="HTHASNC"/>
</dbReference>
<dbReference type="RefSeq" id="WP_051612637.1">
    <property type="nucleotide sequence ID" value="NZ_ARYM01000017.1"/>
</dbReference>
<dbReference type="InterPro" id="IPR011008">
    <property type="entry name" value="Dimeric_a/b-barrel"/>
</dbReference>
<evidence type="ECO:0000256" key="1">
    <source>
        <dbReference type="ARBA" id="ARBA00023015"/>
    </source>
</evidence>
<dbReference type="InterPro" id="IPR000485">
    <property type="entry name" value="AsnC-type_HTH_dom"/>
</dbReference>
<dbReference type="GO" id="GO:0043200">
    <property type="term" value="P:response to amino acid"/>
    <property type="evidence" value="ECO:0007669"/>
    <property type="project" value="TreeGrafter"/>
</dbReference>
<dbReference type="EMBL" id="ARYM01000017">
    <property type="protein sequence ID" value="KCZ97614.1"/>
    <property type="molecule type" value="Genomic_DNA"/>
</dbReference>
<dbReference type="Gene3D" id="3.30.70.920">
    <property type="match status" value="1"/>
</dbReference>
<comment type="caution">
    <text evidence="5">The sequence shown here is derived from an EMBL/GenBank/DDBJ whole genome shotgun (WGS) entry which is preliminary data.</text>
</comment>
<keyword evidence="1" id="KW-0805">Transcription regulation</keyword>
<evidence type="ECO:0000313" key="5">
    <source>
        <dbReference type="EMBL" id="KCZ97614.1"/>
    </source>
</evidence>
<dbReference type="InterPro" id="IPR019887">
    <property type="entry name" value="Tscrpt_reg_AsnC/Lrp_C"/>
</dbReference>
<protein>
    <submittedName>
        <fullName evidence="5">AsnC family transcriptional regulator</fullName>
    </submittedName>
</protein>
<dbReference type="PANTHER" id="PTHR30154">
    <property type="entry name" value="LEUCINE-RESPONSIVE REGULATORY PROTEIN"/>
    <property type="match status" value="1"/>
</dbReference>
<sequence length="153" mass="16993">MIADDLDLQIIDLLTSNAQLTNKEIADRVGSTEITVANRIRDMEARNILRVVAQRDVKTLGLDLIALLDIYVSQRSPEEVAEELSLIEEAASVSVLLSDPDIFLQLNVRDHQHLLEVIETKVAAVKGISHWAANLSLEIIKLDLRYGTLGARN</sequence>